<keyword evidence="3" id="KW-1185">Reference proteome</keyword>
<comment type="caution">
    <text evidence="2">The sequence shown here is derived from an EMBL/GenBank/DDBJ whole genome shotgun (WGS) entry which is preliminary data.</text>
</comment>
<feature type="compositionally biased region" description="Basic and acidic residues" evidence="1">
    <location>
        <begin position="132"/>
        <end position="143"/>
    </location>
</feature>
<name>A0A9W7D2E8_9STRA</name>
<feature type="region of interest" description="Disordered" evidence="1">
    <location>
        <begin position="317"/>
        <end position="429"/>
    </location>
</feature>
<organism evidence="2 3">
    <name type="scientific">Phytophthora fragariaefolia</name>
    <dbReference type="NCBI Taxonomy" id="1490495"/>
    <lineage>
        <taxon>Eukaryota</taxon>
        <taxon>Sar</taxon>
        <taxon>Stramenopiles</taxon>
        <taxon>Oomycota</taxon>
        <taxon>Peronosporomycetes</taxon>
        <taxon>Peronosporales</taxon>
        <taxon>Peronosporaceae</taxon>
        <taxon>Phytophthora</taxon>
    </lineage>
</organism>
<gene>
    <name evidence="2" type="ORF">Pfra01_002332900</name>
</gene>
<dbReference type="AlphaFoldDB" id="A0A9W7D2E8"/>
<feature type="compositionally biased region" description="Pro residues" evidence="1">
    <location>
        <begin position="206"/>
        <end position="215"/>
    </location>
</feature>
<evidence type="ECO:0000256" key="1">
    <source>
        <dbReference type="SAM" id="MobiDB-lite"/>
    </source>
</evidence>
<feature type="compositionally biased region" description="Polar residues" evidence="1">
    <location>
        <begin position="28"/>
        <end position="45"/>
    </location>
</feature>
<dbReference type="EMBL" id="BSXT01003713">
    <property type="protein sequence ID" value="GMF55395.1"/>
    <property type="molecule type" value="Genomic_DNA"/>
</dbReference>
<accession>A0A9W7D2E8</accession>
<feature type="compositionally biased region" description="Basic and acidic residues" evidence="1">
    <location>
        <begin position="98"/>
        <end position="117"/>
    </location>
</feature>
<sequence>MAKDLALDLREEAIAAADIDASKDENSSELTSQTELGATDGANNRTTEDVDVTPVDSTAMENEPRGGFGATPAFDDQQSRAQAIAHLASPTRKPYPGVDKDGRAAHDDSPRGARAAEHALVVSSTHSAATGRHSESSEDGRTHERLDADIQHSAAVRQFDAEGGEASRQARPQQPEQQPSAETEEGETRTYDFVGQGRHGTDSLVGPPPRLPRIPPTATVVEYRRRRYRTRVGRYAMIFEVGYMGDRPDGRTDKLWINQKEYEQLWKEGRLRTSSDDPGADESPVTIRTRGEESKQTVMLTTCTFCWMLMKVTNQEKESAKNETSYVDITDHDSETSCPQISLTDYVERRMVDLSVDDGEDNGEDNDSSDRCGEDDSSTDNGKDRGEDNGEDDVDGRVENDQDDSETEREGDRTQAAPESRGSCAERAL</sequence>
<feature type="compositionally biased region" description="Acidic residues" evidence="1">
    <location>
        <begin position="355"/>
        <end position="367"/>
    </location>
</feature>
<evidence type="ECO:0000313" key="3">
    <source>
        <dbReference type="Proteomes" id="UP001165121"/>
    </source>
</evidence>
<feature type="region of interest" description="Disordered" evidence="1">
    <location>
        <begin position="160"/>
        <end position="218"/>
    </location>
</feature>
<proteinExistence type="predicted"/>
<feature type="region of interest" description="Disordered" evidence="1">
    <location>
        <begin position="272"/>
        <end position="293"/>
    </location>
</feature>
<feature type="compositionally biased region" description="Low complexity" evidence="1">
    <location>
        <begin position="166"/>
        <end position="181"/>
    </location>
</feature>
<protein>
    <submittedName>
        <fullName evidence="2">Unnamed protein product</fullName>
    </submittedName>
</protein>
<evidence type="ECO:0000313" key="2">
    <source>
        <dbReference type="EMBL" id="GMF55395.1"/>
    </source>
</evidence>
<reference evidence="2" key="1">
    <citation type="submission" date="2023-04" db="EMBL/GenBank/DDBJ databases">
        <title>Phytophthora fragariaefolia NBRC 109709.</title>
        <authorList>
            <person name="Ichikawa N."/>
            <person name="Sato H."/>
            <person name="Tonouchi N."/>
        </authorList>
    </citation>
    <scope>NUCLEOTIDE SEQUENCE</scope>
    <source>
        <strain evidence="2">NBRC 109709</strain>
    </source>
</reference>
<dbReference type="Proteomes" id="UP001165121">
    <property type="component" value="Unassembled WGS sequence"/>
</dbReference>
<feature type="region of interest" description="Disordered" evidence="1">
    <location>
        <begin position="16"/>
        <end position="143"/>
    </location>
</feature>